<dbReference type="SUPFAM" id="SSF51735">
    <property type="entry name" value="NAD(P)-binding Rossmann-fold domains"/>
    <property type="match status" value="1"/>
</dbReference>
<sequence>MKVLVIRATGHHGASVIDGLLEAGNFTVQAFVRPESMTKPAVENLRDRGVEIRECDINGRLAELVKALDGIDIVISCVGTLQLDQLSLVNAAKKAGVKRFVPCGFITVAPPGGIMHMRDLKERVYNHIKQLRLPYTIIDVGWWYQVASLRVPSGKVDYVAVGLAEEIVGKGNIPSALTDLRDVGRYVTKIIIDEQTLNRMVFVYNTVMTQNQVYDLIEEMSGEKLERNYVADESIHARVAECRALAGKDATDPVKLHPLFLAEYKLSWGVRGDNNPDYAKYLGYLTSKDLYPDFEPAGFRDYLKSVFEGTAVVSIGIIG</sequence>
<evidence type="ECO:0000259" key="3">
    <source>
        <dbReference type="Pfam" id="PF05368"/>
    </source>
</evidence>
<dbReference type="EMBL" id="KN832890">
    <property type="protein sequence ID" value="KIM94502.1"/>
    <property type="molecule type" value="Genomic_DNA"/>
</dbReference>
<dbReference type="Gene3D" id="3.90.25.10">
    <property type="entry name" value="UDP-galactose 4-epimerase, domain 1"/>
    <property type="match status" value="1"/>
</dbReference>
<dbReference type="Gene3D" id="3.40.50.720">
    <property type="entry name" value="NAD(P)-binding Rossmann-like Domain"/>
    <property type="match status" value="1"/>
</dbReference>
<evidence type="ECO:0000313" key="4">
    <source>
        <dbReference type="EMBL" id="KIM94502.1"/>
    </source>
</evidence>
<dbReference type="Proteomes" id="UP000054321">
    <property type="component" value="Unassembled WGS sequence"/>
</dbReference>
<evidence type="ECO:0000313" key="5">
    <source>
        <dbReference type="Proteomes" id="UP000054321"/>
    </source>
</evidence>
<dbReference type="AlphaFoldDB" id="A0A0C3CXU5"/>
<dbReference type="InterPro" id="IPR045312">
    <property type="entry name" value="PCBER-like"/>
</dbReference>
<keyword evidence="1" id="KW-0521">NADP</keyword>
<dbReference type="Pfam" id="PF05368">
    <property type="entry name" value="NmrA"/>
    <property type="match status" value="1"/>
</dbReference>
<dbReference type="PANTHER" id="PTHR47706">
    <property type="entry name" value="NMRA-LIKE FAMILY PROTEIN"/>
    <property type="match status" value="1"/>
</dbReference>
<dbReference type="InParanoid" id="A0A0C3CXU5"/>
<reference evidence="5" key="2">
    <citation type="submission" date="2015-01" db="EMBL/GenBank/DDBJ databases">
        <title>Evolutionary Origins and Diversification of the Mycorrhizal Mutualists.</title>
        <authorList>
            <consortium name="DOE Joint Genome Institute"/>
            <consortium name="Mycorrhizal Genomics Consortium"/>
            <person name="Kohler A."/>
            <person name="Kuo A."/>
            <person name="Nagy L.G."/>
            <person name="Floudas D."/>
            <person name="Copeland A."/>
            <person name="Barry K.W."/>
            <person name="Cichocki N."/>
            <person name="Veneault-Fourrey C."/>
            <person name="LaButti K."/>
            <person name="Lindquist E.A."/>
            <person name="Lipzen A."/>
            <person name="Lundell T."/>
            <person name="Morin E."/>
            <person name="Murat C."/>
            <person name="Riley R."/>
            <person name="Ohm R."/>
            <person name="Sun H."/>
            <person name="Tunlid A."/>
            <person name="Henrissat B."/>
            <person name="Grigoriev I.V."/>
            <person name="Hibbett D.S."/>
            <person name="Martin F."/>
        </authorList>
    </citation>
    <scope>NUCLEOTIDE SEQUENCE [LARGE SCALE GENOMIC DNA]</scope>
    <source>
        <strain evidence="5">Zn</strain>
    </source>
</reference>
<protein>
    <recommendedName>
        <fullName evidence="3">NmrA-like domain-containing protein</fullName>
    </recommendedName>
</protein>
<organism evidence="4 5">
    <name type="scientific">Oidiodendron maius (strain Zn)</name>
    <dbReference type="NCBI Taxonomy" id="913774"/>
    <lineage>
        <taxon>Eukaryota</taxon>
        <taxon>Fungi</taxon>
        <taxon>Dikarya</taxon>
        <taxon>Ascomycota</taxon>
        <taxon>Pezizomycotina</taxon>
        <taxon>Leotiomycetes</taxon>
        <taxon>Leotiomycetes incertae sedis</taxon>
        <taxon>Myxotrichaceae</taxon>
        <taxon>Oidiodendron</taxon>
    </lineage>
</organism>
<name>A0A0C3CXU5_OIDMZ</name>
<dbReference type="InterPro" id="IPR051609">
    <property type="entry name" value="NmrA/Isoflavone_reductase-like"/>
</dbReference>
<dbReference type="CDD" id="cd05259">
    <property type="entry name" value="PCBER_SDR_a"/>
    <property type="match status" value="1"/>
</dbReference>
<keyword evidence="2" id="KW-0560">Oxidoreductase</keyword>
<feature type="domain" description="NmrA-like" evidence="3">
    <location>
        <begin position="2"/>
        <end position="238"/>
    </location>
</feature>
<dbReference type="OrthoDB" id="419598at2759"/>
<dbReference type="GO" id="GO:0016491">
    <property type="term" value="F:oxidoreductase activity"/>
    <property type="evidence" value="ECO:0007669"/>
    <property type="project" value="UniProtKB-KW"/>
</dbReference>
<keyword evidence="5" id="KW-1185">Reference proteome</keyword>
<accession>A0A0C3CXU5</accession>
<dbReference type="InterPro" id="IPR008030">
    <property type="entry name" value="NmrA-like"/>
</dbReference>
<proteinExistence type="predicted"/>
<dbReference type="STRING" id="913774.A0A0C3CXU5"/>
<evidence type="ECO:0000256" key="2">
    <source>
        <dbReference type="ARBA" id="ARBA00023002"/>
    </source>
</evidence>
<dbReference type="InterPro" id="IPR036291">
    <property type="entry name" value="NAD(P)-bd_dom_sf"/>
</dbReference>
<gene>
    <name evidence="4" type="ORF">OIDMADRAFT_60829</name>
</gene>
<evidence type="ECO:0000256" key="1">
    <source>
        <dbReference type="ARBA" id="ARBA00022857"/>
    </source>
</evidence>
<dbReference type="PANTHER" id="PTHR47706:SF9">
    <property type="entry name" value="NMRA-LIKE DOMAIN-CONTAINING PROTEIN-RELATED"/>
    <property type="match status" value="1"/>
</dbReference>
<reference evidence="4 5" key="1">
    <citation type="submission" date="2014-04" db="EMBL/GenBank/DDBJ databases">
        <authorList>
            <consortium name="DOE Joint Genome Institute"/>
            <person name="Kuo A."/>
            <person name="Martino E."/>
            <person name="Perotto S."/>
            <person name="Kohler A."/>
            <person name="Nagy L.G."/>
            <person name="Floudas D."/>
            <person name="Copeland A."/>
            <person name="Barry K.W."/>
            <person name="Cichocki N."/>
            <person name="Veneault-Fourrey C."/>
            <person name="LaButti K."/>
            <person name="Lindquist E.A."/>
            <person name="Lipzen A."/>
            <person name="Lundell T."/>
            <person name="Morin E."/>
            <person name="Murat C."/>
            <person name="Sun H."/>
            <person name="Tunlid A."/>
            <person name="Henrissat B."/>
            <person name="Grigoriev I.V."/>
            <person name="Hibbett D.S."/>
            <person name="Martin F."/>
            <person name="Nordberg H.P."/>
            <person name="Cantor M.N."/>
            <person name="Hua S.X."/>
        </authorList>
    </citation>
    <scope>NUCLEOTIDE SEQUENCE [LARGE SCALE GENOMIC DNA]</scope>
    <source>
        <strain evidence="4 5">Zn</strain>
    </source>
</reference>
<dbReference type="HOGENOM" id="CLU_044876_6_0_1"/>